<dbReference type="Proteomes" id="UP001526201">
    <property type="component" value="Unassembled WGS sequence"/>
</dbReference>
<name>A0ABT3CDX6_9MYCO</name>
<feature type="signal peptide" evidence="2">
    <location>
        <begin position="1"/>
        <end position="24"/>
    </location>
</feature>
<dbReference type="PROSITE" id="PS51257">
    <property type="entry name" value="PROKAR_LIPOPROTEIN"/>
    <property type="match status" value="1"/>
</dbReference>
<evidence type="ECO:0000313" key="4">
    <source>
        <dbReference type="Proteomes" id="UP001526201"/>
    </source>
</evidence>
<dbReference type="InterPro" id="IPR019674">
    <property type="entry name" value="Lipoprotein_LpqN/LpqT-like"/>
</dbReference>
<protein>
    <submittedName>
        <fullName evidence="3">LpqN/LpqT family lipoprotein</fullName>
    </submittedName>
</protein>
<comment type="caution">
    <text evidence="3">The sequence shown here is derived from an EMBL/GenBank/DDBJ whole genome shotgun (WGS) entry which is preliminary data.</text>
</comment>
<dbReference type="RefSeq" id="WP_264068671.1">
    <property type="nucleotide sequence ID" value="NZ_JACKTY010000030.1"/>
</dbReference>
<keyword evidence="4" id="KW-1185">Reference proteome</keyword>
<gene>
    <name evidence="3" type="ORF">H7J73_16745</name>
</gene>
<reference evidence="3 4" key="1">
    <citation type="journal article" date="2022" name="BMC Genomics">
        <title>Comparative genome analysis of mycobacteria focusing on tRNA and non-coding RNA.</title>
        <authorList>
            <person name="Behra P.R.K."/>
            <person name="Pettersson B.M.F."/>
            <person name="Ramesh M."/>
            <person name="Das S."/>
            <person name="Dasgupta S."/>
            <person name="Kirsebom L.A."/>
        </authorList>
    </citation>
    <scope>NUCLEOTIDE SEQUENCE [LARGE SCALE GENOMIC DNA]</scope>
    <source>
        <strain evidence="3 4">DSM 44078</strain>
    </source>
</reference>
<organism evidence="3 4">
    <name type="scientific">Mycolicibacterium komossense</name>
    <dbReference type="NCBI Taxonomy" id="1779"/>
    <lineage>
        <taxon>Bacteria</taxon>
        <taxon>Bacillati</taxon>
        <taxon>Actinomycetota</taxon>
        <taxon>Actinomycetes</taxon>
        <taxon>Mycobacteriales</taxon>
        <taxon>Mycobacteriaceae</taxon>
        <taxon>Mycolicibacterium</taxon>
    </lineage>
</organism>
<keyword evidence="3" id="KW-0449">Lipoprotein</keyword>
<evidence type="ECO:0000313" key="3">
    <source>
        <dbReference type="EMBL" id="MCV7227675.1"/>
    </source>
</evidence>
<keyword evidence="1 2" id="KW-0732">Signal</keyword>
<evidence type="ECO:0000256" key="1">
    <source>
        <dbReference type="ARBA" id="ARBA00022729"/>
    </source>
</evidence>
<feature type="chain" id="PRO_5047057049" evidence="2">
    <location>
        <begin position="25"/>
        <end position="198"/>
    </location>
</feature>
<dbReference type="Pfam" id="PF10738">
    <property type="entry name" value="Lpp-LpqN"/>
    <property type="match status" value="1"/>
</dbReference>
<dbReference type="EMBL" id="JACKTY010000030">
    <property type="protein sequence ID" value="MCV7227675.1"/>
    <property type="molecule type" value="Genomic_DNA"/>
</dbReference>
<evidence type="ECO:0000256" key="2">
    <source>
        <dbReference type="SAM" id="SignalP"/>
    </source>
</evidence>
<accession>A0ABT3CDX6</accession>
<proteinExistence type="predicted"/>
<dbReference type="Gene3D" id="3.40.1000.10">
    <property type="entry name" value="Mog1/PsbP, alpha/beta/alpha sandwich"/>
    <property type="match status" value="1"/>
</dbReference>
<sequence length="198" mass="20955">MRFVLLGVAAATLTLVTGCGTTTAGTAVADHSCIEVSAPMTAISTPPGGPQLSIPQPQGWERRTELDSKIIRFVMVNKSLVADNFAPNAVVTFESVANSSQTPRQILDGQRINLRRQLMATDVKSEDGTQCGYPSTMISYTPPAMGAATPRKAKVLGVVIESGDKTYLTTLTIGSADDKNTTFATDSDTILKGFAITR</sequence>